<keyword evidence="3" id="KW-0238">DNA-binding</keyword>
<name>A0A919PRI1_9ACTN</name>
<dbReference type="AlphaFoldDB" id="A0A919PRI1"/>
<evidence type="ECO:0000256" key="1">
    <source>
        <dbReference type="ARBA" id="ARBA00009437"/>
    </source>
</evidence>
<organism evidence="7 8">
    <name type="scientific">Dactylosporangium siamense</name>
    <dbReference type="NCBI Taxonomy" id="685454"/>
    <lineage>
        <taxon>Bacteria</taxon>
        <taxon>Bacillati</taxon>
        <taxon>Actinomycetota</taxon>
        <taxon>Actinomycetes</taxon>
        <taxon>Micromonosporales</taxon>
        <taxon>Micromonosporaceae</taxon>
        <taxon>Dactylosporangium</taxon>
    </lineage>
</organism>
<dbReference type="Proteomes" id="UP000660611">
    <property type="component" value="Unassembled WGS sequence"/>
</dbReference>
<proteinExistence type="inferred from homology"/>
<dbReference type="SUPFAM" id="SSF46785">
    <property type="entry name" value="Winged helix' DNA-binding domain"/>
    <property type="match status" value="1"/>
</dbReference>
<dbReference type="InterPro" id="IPR036388">
    <property type="entry name" value="WH-like_DNA-bd_sf"/>
</dbReference>
<dbReference type="Pfam" id="PF03466">
    <property type="entry name" value="LysR_substrate"/>
    <property type="match status" value="2"/>
</dbReference>
<gene>
    <name evidence="7" type="ORF">Dsi01nite_073470</name>
</gene>
<evidence type="ECO:0000313" key="8">
    <source>
        <dbReference type="Proteomes" id="UP000660611"/>
    </source>
</evidence>
<dbReference type="SUPFAM" id="SSF53850">
    <property type="entry name" value="Periplasmic binding protein-like II"/>
    <property type="match status" value="2"/>
</dbReference>
<reference evidence="7" key="1">
    <citation type="submission" date="2021-01" db="EMBL/GenBank/DDBJ databases">
        <title>Whole genome shotgun sequence of Dactylosporangium siamense NBRC 106093.</title>
        <authorList>
            <person name="Komaki H."/>
            <person name="Tamura T."/>
        </authorList>
    </citation>
    <scope>NUCLEOTIDE SEQUENCE</scope>
    <source>
        <strain evidence="7">NBRC 106093</strain>
    </source>
</reference>
<evidence type="ECO:0000256" key="3">
    <source>
        <dbReference type="ARBA" id="ARBA00023125"/>
    </source>
</evidence>
<dbReference type="GO" id="GO:0032993">
    <property type="term" value="C:protein-DNA complex"/>
    <property type="evidence" value="ECO:0007669"/>
    <property type="project" value="TreeGrafter"/>
</dbReference>
<protein>
    <submittedName>
        <fullName evidence="7">LysR family transcriptional regulator</fullName>
    </submittedName>
</protein>
<dbReference type="GO" id="GO:0003700">
    <property type="term" value="F:DNA-binding transcription factor activity"/>
    <property type="evidence" value="ECO:0007669"/>
    <property type="project" value="InterPro"/>
</dbReference>
<dbReference type="PANTHER" id="PTHR30346">
    <property type="entry name" value="TRANSCRIPTIONAL DUAL REGULATOR HCAR-RELATED"/>
    <property type="match status" value="1"/>
</dbReference>
<keyword evidence="2" id="KW-0805">Transcription regulation</keyword>
<dbReference type="InterPro" id="IPR036390">
    <property type="entry name" value="WH_DNA-bd_sf"/>
</dbReference>
<evidence type="ECO:0000256" key="2">
    <source>
        <dbReference type="ARBA" id="ARBA00023015"/>
    </source>
</evidence>
<evidence type="ECO:0000259" key="6">
    <source>
        <dbReference type="PROSITE" id="PS50931"/>
    </source>
</evidence>
<evidence type="ECO:0000256" key="5">
    <source>
        <dbReference type="SAM" id="MobiDB-lite"/>
    </source>
</evidence>
<dbReference type="Gene3D" id="1.10.10.10">
    <property type="entry name" value="Winged helix-like DNA-binding domain superfamily/Winged helix DNA-binding domain"/>
    <property type="match status" value="1"/>
</dbReference>
<keyword evidence="8" id="KW-1185">Reference proteome</keyword>
<keyword evidence="4" id="KW-0804">Transcription</keyword>
<sequence>MLDPWRLRLLTLLESLGTVRAVAESARLSPSNVSEQLSVLEREASARLFERAGRRLRLTPAGTALVRHARVILDQMDAAHEELAAYDATEGGLVGGVRLGAFTSALNTFVLDSVRNLTRDHPRLRVTVRELDPADSVAALQRGECDVVVTAELNTGSTGISTSVSADSSTGISTGISADSSTSSPTSSPTSSSVYGSAPIPSDVVHTPLATDEIMLVTAQPPPGEEPPQGRAPADLADFAARPWSAELPGTWTFDLVTTACRRAGFEPEVVGLFASYGPLLAHVEAGLSVTLLPELAVDRRYRVTARPILDPMRRRITAAVRRSAAERASIVAVVDALRRSVQQRG</sequence>
<feature type="domain" description="HTH lysR-type" evidence="6">
    <location>
        <begin position="9"/>
        <end position="59"/>
    </location>
</feature>
<dbReference type="GO" id="GO:0003677">
    <property type="term" value="F:DNA binding"/>
    <property type="evidence" value="ECO:0007669"/>
    <property type="project" value="UniProtKB-KW"/>
</dbReference>
<dbReference type="PROSITE" id="PS50931">
    <property type="entry name" value="HTH_LYSR"/>
    <property type="match status" value="1"/>
</dbReference>
<evidence type="ECO:0000256" key="4">
    <source>
        <dbReference type="ARBA" id="ARBA00023163"/>
    </source>
</evidence>
<accession>A0A919PRI1</accession>
<dbReference type="Pfam" id="PF00126">
    <property type="entry name" value="HTH_1"/>
    <property type="match status" value="1"/>
</dbReference>
<dbReference type="InterPro" id="IPR005119">
    <property type="entry name" value="LysR_subst-bd"/>
</dbReference>
<dbReference type="EMBL" id="BONQ01000117">
    <property type="protein sequence ID" value="GIG49306.1"/>
    <property type="molecule type" value="Genomic_DNA"/>
</dbReference>
<evidence type="ECO:0000313" key="7">
    <source>
        <dbReference type="EMBL" id="GIG49306.1"/>
    </source>
</evidence>
<dbReference type="RefSeq" id="WP_203850993.1">
    <property type="nucleotide sequence ID" value="NZ_BAAAVW010000001.1"/>
</dbReference>
<comment type="similarity">
    <text evidence="1">Belongs to the LysR transcriptional regulatory family.</text>
</comment>
<dbReference type="PANTHER" id="PTHR30346:SF29">
    <property type="entry name" value="LYSR SUBSTRATE-BINDING"/>
    <property type="match status" value="1"/>
</dbReference>
<dbReference type="InterPro" id="IPR000847">
    <property type="entry name" value="LysR_HTH_N"/>
</dbReference>
<comment type="caution">
    <text evidence="7">The sequence shown here is derived from an EMBL/GenBank/DDBJ whole genome shotgun (WGS) entry which is preliminary data.</text>
</comment>
<feature type="compositionally biased region" description="Low complexity" evidence="5">
    <location>
        <begin position="165"/>
        <end position="193"/>
    </location>
</feature>
<dbReference type="Gene3D" id="3.40.190.10">
    <property type="entry name" value="Periplasmic binding protein-like II"/>
    <property type="match status" value="3"/>
</dbReference>
<feature type="region of interest" description="Disordered" evidence="5">
    <location>
        <begin position="158"/>
        <end position="199"/>
    </location>
</feature>